<evidence type="ECO:0000313" key="3">
    <source>
        <dbReference type="Proteomes" id="UP001189663"/>
    </source>
</evidence>
<dbReference type="AlphaFoldDB" id="A0ABC8QG89"/>
<evidence type="ECO:0000256" key="1">
    <source>
        <dbReference type="SAM" id="Phobius"/>
    </source>
</evidence>
<comment type="caution">
    <text evidence="2">The sequence shown here is derived from an EMBL/GenBank/DDBJ whole genome shotgun (WGS) entry which is preliminary data.</text>
</comment>
<keyword evidence="1" id="KW-0472">Membrane</keyword>
<feature type="transmembrane region" description="Helical" evidence="1">
    <location>
        <begin position="7"/>
        <end position="28"/>
    </location>
</feature>
<organism evidence="2 3">
    <name type="scientific">Ralstonia holmesii</name>
    <dbReference type="NCBI Taxonomy" id="3058602"/>
    <lineage>
        <taxon>Bacteria</taxon>
        <taxon>Pseudomonadati</taxon>
        <taxon>Pseudomonadota</taxon>
        <taxon>Betaproteobacteria</taxon>
        <taxon>Burkholderiales</taxon>
        <taxon>Burkholderiaceae</taxon>
        <taxon>Ralstonia</taxon>
    </lineage>
</organism>
<evidence type="ECO:0000313" key="2">
    <source>
        <dbReference type="EMBL" id="CAJ0801415.1"/>
    </source>
</evidence>
<sequence>MKPVKTGVTFAVTVMLFYALCALVWFVLPEPFMRFMSQLFHGLDFHRLQAEPATLGGTIYADVILGIWAFLAAMFFSWLSDAFGSKKEA</sequence>
<dbReference type="Proteomes" id="UP001189663">
    <property type="component" value="Unassembled WGS sequence"/>
</dbReference>
<protein>
    <recommendedName>
        <fullName evidence="4">Transmembrane protein</fullName>
    </recommendedName>
</protein>
<dbReference type="InterPro" id="IPR044020">
    <property type="entry name" value="DUF5676"/>
</dbReference>
<keyword evidence="1" id="KW-0812">Transmembrane</keyword>
<dbReference type="RefSeq" id="WP_024977713.1">
    <property type="nucleotide sequence ID" value="NZ_CATVZT010000005.1"/>
</dbReference>
<name>A0ABC8QG89_9RALS</name>
<feature type="transmembrane region" description="Helical" evidence="1">
    <location>
        <begin position="59"/>
        <end position="79"/>
    </location>
</feature>
<keyword evidence="3" id="KW-1185">Reference proteome</keyword>
<dbReference type="EMBL" id="CATZAT010000010">
    <property type="protein sequence ID" value="CAJ0801415.1"/>
    <property type="molecule type" value="Genomic_DNA"/>
</dbReference>
<keyword evidence="1" id="KW-1133">Transmembrane helix</keyword>
<dbReference type="Pfam" id="PF18926">
    <property type="entry name" value="DUF5676"/>
    <property type="match status" value="1"/>
</dbReference>
<gene>
    <name evidence="2" type="ORF">LMG18096_03979</name>
</gene>
<evidence type="ECO:0008006" key="4">
    <source>
        <dbReference type="Google" id="ProtNLM"/>
    </source>
</evidence>
<proteinExistence type="predicted"/>
<reference evidence="2 3" key="1">
    <citation type="submission" date="2023-07" db="EMBL/GenBank/DDBJ databases">
        <authorList>
            <person name="Peeters C."/>
        </authorList>
    </citation>
    <scope>NUCLEOTIDE SEQUENCE [LARGE SCALE GENOMIC DNA]</scope>
    <source>
        <strain evidence="2 3">LMG 18096</strain>
    </source>
</reference>
<accession>A0ABC8QG89</accession>